<gene>
    <name evidence="1" type="ORF">TGCAST_273610</name>
</gene>
<dbReference type="Proteomes" id="UP000284452">
    <property type="component" value="Unassembled WGS sequence"/>
</dbReference>
<dbReference type="VEuPathDB" id="ToxoDB:TGCAST_273610"/>
<organism evidence="1 2">
    <name type="scientific">Toxoplasma gondii CAST</name>
    <dbReference type="NCBI Taxonomy" id="943122"/>
    <lineage>
        <taxon>Eukaryota</taxon>
        <taxon>Sar</taxon>
        <taxon>Alveolata</taxon>
        <taxon>Apicomplexa</taxon>
        <taxon>Conoidasida</taxon>
        <taxon>Coccidia</taxon>
        <taxon>Eucoccidiorida</taxon>
        <taxon>Eimeriorina</taxon>
        <taxon>Sarcocystidae</taxon>
        <taxon>Toxoplasma</taxon>
    </lineage>
</organism>
<proteinExistence type="predicted"/>
<reference evidence="1 2" key="1">
    <citation type="submission" date="2017-10" db="EMBL/GenBank/DDBJ databases">
        <authorList>
            <person name="Sibley D."/>
            <person name="Venepally P."/>
            <person name="Karamycheva S."/>
            <person name="Hadjithomas M."/>
            <person name="Khan A."/>
            <person name="Brunk B."/>
            <person name="Roos D."/>
            <person name="Caler E."/>
            <person name="Lorenzi H."/>
        </authorList>
    </citation>
    <scope>NUCLEOTIDE SEQUENCE [LARGE SCALE GENOMIC DNA]</scope>
    <source>
        <strain evidence="1 2">CAST</strain>
    </source>
</reference>
<evidence type="ECO:0000313" key="1">
    <source>
        <dbReference type="EMBL" id="RQX75584.1"/>
    </source>
</evidence>
<accession>A0A425I9Q8</accession>
<comment type="caution">
    <text evidence="1">The sequence shown here is derived from an EMBL/GenBank/DDBJ whole genome shotgun (WGS) entry which is preliminary data.</text>
</comment>
<evidence type="ECO:0000313" key="2">
    <source>
        <dbReference type="Proteomes" id="UP000284452"/>
    </source>
</evidence>
<name>A0A425I9Q8_TOXGO</name>
<dbReference type="EMBL" id="AHIV02000067">
    <property type="protein sequence ID" value="RQX75584.1"/>
    <property type="molecule type" value="Genomic_DNA"/>
</dbReference>
<protein>
    <submittedName>
        <fullName evidence="1">Uncharacterized protein</fullName>
    </submittedName>
</protein>
<dbReference type="AlphaFoldDB" id="A0A425I9Q8"/>
<sequence>MVTAVEVSGPVFRLLRACALVGRPLPTMPVIFHRLLRAHPVWLLLHLPARRGPLRLHTASLVHPLRLLPLRCAPLLLQIPLLVPPLPLAVQLALVGCLLVCPPTPPVLARLLRGFPISSRDPLRIPESLHHPKNDDCCLQHSWPLQRVPSKDRCIAAL</sequence>